<evidence type="ECO:0000256" key="2">
    <source>
        <dbReference type="SAM" id="SignalP"/>
    </source>
</evidence>
<accession>A0A8H6C848</accession>
<comment type="caution">
    <text evidence="3">The sequence shown here is derived from an EMBL/GenBank/DDBJ whole genome shotgun (WGS) entry which is preliminary data.</text>
</comment>
<dbReference type="Proteomes" id="UP000593566">
    <property type="component" value="Unassembled WGS sequence"/>
</dbReference>
<name>A0A8H6C848_9LECA</name>
<evidence type="ECO:0000313" key="4">
    <source>
        <dbReference type="Proteomes" id="UP000593566"/>
    </source>
</evidence>
<feature type="chain" id="PRO_5034240772" evidence="2">
    <location>
        <begin position="22"/>
        <end position="893"/>
    </location>
</feature>
<dbReference type="GeneID" id="59334393"/>
<keyword evidence="2" id="KW-0732">Signal</keyword>
<gene>
    <name evidence="3" type="ORF">HO133_005988</name>
</gene>
<reference evidence="3 4" key="1">
    <citation type="journal article" date="2020" name="Genomics">
        <title>Complete, high-quality genomes from long-read metagenomic sequencing of two wolf lichen thalli reveals enigmatic genome architecture.</title>
        <authorList>
            <person name="McKenzie S.K."/>
            <person name="Walston R.F."/>
            <person name="Allen J.L."/>
        </authorList>
    </citation>
    <scope>NUCLEOTIDE SEQUENCE [LARGE SCALE GENOMIC DNA]</scope>
    <source>
        <strain evidence="3">WasteWater1</strain>
    </source>
</reference>
<evidence type="ECO:0000313" key="3">
    <source>
        <dbReference type="EMBL" id="KAF6218637.1"/>
    </source>
</evidence>
<feature type="signal peptide" evidence="2">
    <location>
        <begin position="1"/>
        <end position="21"/>
    </location>
</feature>
<proteinExistence type="predicted"/>
<evidence type="ECO:0000256" key="1">
    <source>
        <dbReference type="SAM" id="MobiDB-lite"/>
    </source>
</evidence>
<sequence>MAHETRLLLSVCILGIYSVDGSLFPEPSTFTGRIWNPSSRVVSEIPTGRLSLQAYNISQTRSFSRTVSNGSYGLTSTITAPPPGTSNTLDTDEQDGLCYLGNQDCTYTGMTTTVVGPDQSLHLNDECLLWNTSCTENKTLALDELFGGSWGAGTLAFLQENECFVNPHNTSLDCSKYVSQDVMFEFAVIKDWMRSPRCLASIAEQQLMQGQTSVLSALRTTCCDICFISAQSVDVYYWPDPDAITSCLTIIGNDVNPPLYGATTGSATTYWGCTVQGPFSGPSYVTTALLTSIGPVTFKEPSCLEHANAKYNASTSPSIYANHSIVAADYCGTRGSTGDIPAIMLAFSPGELSTMAGPLHDTLHPATSQFNFADLPCPPQSVMEANWYKPAPDEPYRPLIAIPSKVLEIDPWFEKFALRPATALAPIVIAKGPQSPPVVPIPSPTHDPGARKTAVGNEQIPTPTQGQSSLLPEKTTDPKLGLGQSGSGSDSNDQGGTGEESDQGADPSQRSNPKRPKNAAGNSGDPGLVTDPSLPNDPKQSSKVLGGNGDPAPGTNPILPNDPKQPNDAKGGSGDSGEVNSSSSPSDPILDSSATTISVGDHNVVAGTSGVQVDGVQVKIVGPPATISGVVAINQGNSIVIAHQIVPLSTPAAPATTIASHAITPLADGVSVDGAVITAGAAAVAIADFPPIFVSGTRVSHGASALVIGTSTIAIHLYSLRTIAGQPAKPSSGSNGISVAGTSLTPGAPPITVSGTPISLGSVALMVGSSTVSLPAEETTPFITTVAGKAVTAAPNGVEVAGSTLSSGAPGVTVGGIPVSLDPAGELVVGSKTTALDGPRGGGSGGFILEVLGQGDPFRRQNLRWSQEPTRLRVRETVQLSVCNRSQETHVVS</sequence>
<dbReference type="RefSeq" id="XP_037148072.1">
    <property type="nucleotide sequence ID" value="XM_037296891.1"/>
</dbReference>
<dbReference type="AlphaFoldDB" id="A0A8H6C848"/>
<feature type="compositionally biased region" description="Polar residues" evidence="1">
    <location>
        <begin position="459"/>
        <end position="470"/>
    </location>
</feature>
<feature type="compositionally biased region" description="Low complexity" evidence="1">
    <location>
        <begin position="576"/>
        <end position="593"/>
    </location>
</feature>
<feature type="compositionally biased region" description="Pro residues" evidence="1">
    <location>
        <begin position="434"/>
        <end position="445"/>
    </location>
</feature>
<feature type="region of interest" description="Disordered" evidence="1">
    <location>
        <begin position="431"/>
        <end position="594"/>
    </location>
</feature>
<organism evidence="3 4">
    <name type="scientific">Letharia lupina</name>
    <dbReference type="NCBI Taxonomy" id="560253"/>
    <lineage>
        <taxon>Eukaryota</taxon>
        <taxon>Fungi</taxon>
        <taxon>Dikarya</taxon>
        <taxon>Ascomycota</taxon>
        <taxon>Pezizomycotina</taxon>
        <taxon>Lecanoromycetes</taxon>
        <taxon>OSLEUM clade</taxon>
        <taxon>Lecanoromycetidae</taxon>
        <taxon>Lecanorales</taxon>
        <taxon>Lecanorineae</taxon>
        <taxon>Parmeliaceae</taxon>
        <taxon>Letharia</taxon>
    </lineage>
</organism>
<dbReference type="EMBL" id="JACCJB010000022">
    <property type="protein sequence ID" value="KAF6218637.1"/>
    <property type="molecule type" value="Genomic_DNA"/>
</dbReference>
<keyword evidence="4" id="KW-1185">Reference proteome</keyword>
<protein>
    <submittedName>
        <fullName evidence="3">Uncharacterized protein</fullName>
    </submittedName>
</protein>